<proteinExistence type="predicted"/>
<comment type="caution">
    <text evidence="1">The sequence shown here is derived from an EMBL/GenBank/DDBJ whole genome shotgun (WGS) entry which is preliminary data.</text>
</comment>
<evidence type="ECO:0008006" key="3">
    <source>
        <dbReference type="Google" id="ProtNLM"/>
    </source>
</evidence>
<dbReference type="AlphaFoldDB" id="A0A2S9XUQ1"/>
<dbReference type="Proteomes" id="UP000238823">
    <property type="component" value="Unassembled WGS sequence"/>
</dbReference>
<gene>
    <name evidence="1" type="ORF">ENSA7_72560</name>
</gene>
<sequence length="102" mass="11358">MFGQCFRMGRAELEAAIDETLTTFDLHTRPLLEVIPGIIKHGYVLIRRPKNKITGIVTKKDLGRQLLDLASPFVLLGEIEHGLRALIENGDMGGSWRACSAR</sequence>
<dbReference type="EMBL" id="PVNL01000135">
    <property type="protein sequence ID" value="PRP96441.1"/>
    <property type="molecule type" value="Genomic_DNA"/>
</dbReference>
<accession>A0A2S9XUQ1</accession>
<organism evidence="1 2">
    <name type="scientific">Enhygromyxa salina</name>
    <dbReference type="NCBI Taxonomy" id="215803"/>
    <lineage>
        <taxon>Bacteria</taxon>
        <taxon>Pseudomonadati</taxon>
        <taxon>Myxococcota</taxon>
        <taxon>Polyangia</taxon>
        <taxon>Nannocystales</taxon>
        <taxon>Nannocystaceae</taxon>
        <taxon>Enhygromyxa</taxon>
    </lineage>
</organism>
<evidence type="ECO:0000313" key="2">
    <source>
        <dbReference type="Proteomes" id="UP000238823"/>
    </source>
</evidence>
<protein>
    <recommendedName>
        <fullName evidence="3">CBS domain-containing protein</fullName>
    </recommendedName>
</protein>
<evidence type="ECO:0000313" key="1">
    <source>
        <dbReference type="EMBL" id="PRP96441.1"/>
    </source>
</evidence>
<reference evidence="1 2" key="1">
    <citation type="submission" date="2018-03" db="EMBL/GenBank/DDBJ databases">
        <title>Draft Genome Sequences of the Obligatory Marine Myxobacteria Enhygromyxa salina SWB007.</title>
        <authorList>
            <person name="Poehlein A."/>
            <person name="Moghaddam J.A."/>
            <person name="Harms H."/>
            <person name="Alanjari M."/>
            <person name="Koenig G.M."/>
            <person name="Daniel R."/>
            <person name="Schaeberle T.F."/>
        </authorList>
    </citation>
    <scope>NUCLEOTIDE SEQUENCE [LARGE SCALE GENOMIC DNA]</scope>
    <source>
        <strain evidence="1 2">SWB007</strain>
    </source>
</reference>
<name>A0A2S9XUQ1_9BACT</name>